<comment type="subcellular location">
    <subcellularLocation>
        <location evidence="1 7">Cytoplasm</location>
    </subcellularLocation>
</comment>
<keyword evidence="7" id="KW-0131">Cell cycle</keyword>
<dbReference type="SUPFAM" id="SSF53623">
    <property type="entry name" value="MurD-like peptide ligases, catalytic domain"/>
    <property type="match status" value="1"/>
</dbReference>
<keyword evidence="7" id="KW-0132">Cell division</keyword>
<dbReference type="PANTHER" id="PTHR43692:SF1">
    <property type="entry name" value="UDP-N-ACETYLMURAMOYLALANINE--D-GLUTAMATE LIGASE"/>
    <property type="match status" value="1"/>
</dbReference>
<feature type="domain" description="Mur ligase central" evidence="9">
    <location>
        <begin position="136"/>
        <end position="264"/>
    </location>
</feature>
<comment type="function">
    <text evidence="7">Cell wall formation. Catalyzes the addition of glutamate to the nucleotide precursor UDP-N-acetylmuramoyl-L-alanine (UMA).</text>
</comment>
<reference evidence="10 11" key="1">
    <citation type="journal article" date="2016" name="Nat. Commun.">
        <title>Thousands of microbial genomes shed light on interconnected biogeochemical processes in an aquifer system.</title>
        <authorList>
            <person name="Anantharaman K."/>
            <person name="Brown C.T."/>
            <person name="Hug L.A."/>
            <person name="Sharon I."/>
            <person name="Castelle C.J."/>
            <person name="Probst A.J."/>
            <person name="Thomas B.C."/>
            <person name="Singh A."/>
            <person name="Wilkins M.J."/>
            <person name="Karaoz U."/>
            <person name="Brodie E.L."/>
            <person name="Williams K.H."/>
            <person name="Hubbard S.S."/>
            <person name="Banfield J.F."/>
        </authorList>
    </citation>
    <scope>NUCLEOTIDE SEQUENCE [LARGE SCALE GENOMIC DNA]</scope>
</reference>
<keyword evidence="4 7" id="KW-0436">Ligase</keyword>
<proteinExistence type="inferred from homology"/>
<dbReference type="EC" id="6.3.2.9" evidence="7"/>
<keyword evidence="6 7" id="KW-0067">ATP-binding</keyword>
<dbReference type="UniPathway" id="UPA00219"/>
<dbReference type="SUPFAM" id="SSF51984">
    <property type="entry name" value="MurCD N-terminal domain"/>
    <property type="match status" value="1"/>
</dbReference>
<evidence type="ECO:0000256" key="2">
    <source>
        <dbReference type="ARBA" id="ARBA00004752"/>
    </source>
</evidence>
<dbReference type="Proteomes" id="UP000176633">
    <property type="component" value="Unassembled WGS sequence"/>
</dbReference>
<comment type="pathway">
    <text evidence="2 7">Cell wall biogenesis; peptidoglycan biosynthesis.</text>
</comment>
<dbReference type="PANTHER" id="PTHR43692">
    <property type="entry name" value="UDP-N-ACETYLMURAMOYLALANINE--D-GLUTAMATE LIGASE"/>
    <property type="match status" value="1"/>
</dbReference>
<evidence type="ECO:0000313" key="11">
    <source>
        <dbReference type="Proteomes" id="UP000176633"/>
    </source>
</evidence>
<organism evidence="10 11">
    <name type="scientific">Candidatus Jorgensenbacteria bacterium RIFCSPLOWO2_12_FULL_42_11</name>
    <dbReference type="NCBI Taxonomy" id="1798473"/>
    <lineage>
        <taxon>Bacteria</taxon>
        <taxon>Candidatus Joergenseniibacteriota</taxon>
    </lineage>
</organism>
<keyword evidence="5 7" id="KW-0547">Nucleotide-binding</keyword>
<keyword evidence="3 7" id="KW-0963">Cytoplasm</keyword>
<gene>
    <name evidence="7" type="primary">murD</name>
    <name evidence="10" type="ORF">A3G50_02105</name>
</gene>
<evidence type="ECO:0000256" key="1">
    <source>
        <dbReference type="ARBA" id="ARBA00004496"/>
    </source>
</evidence>
<dbReference type="GO" id="GO:0009252">
    <property type="term" value="P:peptidoglycan biosynthetic process"/>
    <property type="evidence" value="ECO:0007669"/>
    <property type="project" value="UniProtKB-UniRule"/>
</dbReference>
<evidence type="ECO:0000259" key="8">
    <source>
        <dbReference type="Pfam" id="PF02875"/>
    </source>
</evidence>
<evidence type="ECO:0000256" key="6">
    <source>
        <dbReference type="ARBA" id="ARBA00022840"/>
    </source>
</evidence>
<dbReference type="InterPro" id="IPR036565">
    <property type="entry name" value="Mur-like_cat_sf"/>
</dbReference>
<dbReference type="GO" id="GO:0005524">
    <property type="term" value="F:ATP binding"/>
    <property type="evidence" value="ECO:0007669"/>
    <property type="project" value="UniProtKB-UniRule"/>
</dbReference>
<dbReference type="Pfam" id="PF08245">
    <property type="entry name" value="Mur_ligase_M"/>
    <property type="match status" value="1"/>
</dbReference>
<feature type="domain" description="Mur ligase C-terminal" evidence="8">
    <location>
        <begin position="305"/>
        <end position="418"/>
    </location>
</feature>
<dbReference type="HAMAP" id="MF_00639">
    <property type="entry name" value="MurD"/>
    <property type="match status" value="1"/>
</dbReference>
<keyword evidence="7" id="KW-0573">Peptidoglycan synthesis</keyword>
<dbReference type="InterPro" id="IPR036615">
    <property type="entry name" value="Mur_ligase_C_dom_sf"/>
</dbReference>
<dbReference type="InterPro" id="IPR013221">
    <property type="entry name" value="Mur_ligase_cen"/>
</dbReference>
<keyword evidence="7" id="KW-0961">Cell wall biogenesis/degradation</keyword>
<comment type="caution">
    <text evidence="10">The sequence shown here is derived from an EMBL/GenBank/DDBJ whole genome shotgun (WGS) entry which is preliminary data.</text>
</comment>
<evidence type="ECO:0000256" key="7">
    <source>
        <dbReference type="HAMAP-Rule" id="MF_00639"/>
    </source>
</evidence>
<dbReference type="GO" id="GO:0071555">
    <property type="term" value="P:cell wall organization"/>
    <property type="evidence" value="ECO:0007669"/>
    <property type="project" value="UniProtKB-KW"/>
</dbReference>
<dbReference type="Pfam" id="PF21799">
    <property type="entry name" value="MurD-like_N"/>
    <property type="match status" value="1"/>
</dbReference>
<feature type="binding site" evidence="7">
    <location>
        <begin position="138"/>
        <end position="144"/>
    </location>
    <ligand>
        <name>ATP</name>
        <dbReference type="ChEBI" id="CHEBI:30616"/>
    </ligand>
</feature>
<evidence type="ECO:0000256" key="3">
    <source>
        <dbReference type="ARBA" id="ARBA00022490"/>
    </source>
</evidence>
<name>A0A1F6C2S3_9BACT</name>
<comment type="catalytic activity">
    <reaction evidence="7">
        <text>UDP-N-acetyl-alpha-D-muramoyl-L-alanine + D-glutamate + ATP = UDP-N-acetyl-alpha-D-muramoyl-L-alanyl-D-glutamate + ADP + phosphate + H(+)</text>
        <dbReference type="Rhea" id="RHEA:16429"/>
        <dbReference type="ChEBI" id="CHEBI:15378"/>
        <dbReference type="ChEBI" id="CHEBI:29986"/>
        <dbReference type="ChEBI" id="CHEBI:30616"/>
        <dbReference type="ChEBI" id="CHEBI:43474"/>
        <dbReference type="ChEBI" id="CHEBI:83898"/>
        <dbReference type="ChEBI" id="CHEBI:83900"/>
        <dbReference type="ChEBI" id="CHEBI:456216"/>
        <dbReference type="EC" id="6.3.2.9"/>
    </reaction>
</comment>
<dbReference type="GO" id="GO:0008764">
    <property type="term" value="F:UDP-N-acetylmuramoylalanine-D-glutamate ligase activity"/>
    <property type="evidence" value="ECO:0007669"/>
    <property type="project" value="UniProtKB-UniRule"/>
</dbReference>
<sequence length="444" mass="49341">MSNNRKHYSKAGQKNNISGLLANKPLKVLVFGLGLNGGGAGSARFFNRQGAQVTITDLKTREALSASLAELSSLPNIKYVLGKHRWADFKTSDLIVKNPAIPWNNPFLKKARAQGIPITTDTILFFGQAPALTIGITGTKGKSTIATLLTKLLKKKYPRVWLAGNIGKSFLDKLPEIKPRDVVVAELSSFQLEDLALIKKSPRIAVIANIFPDHLNRYPSFKKYAAAKANIFRYQQPTDHLIINGRDKISVKLAEKARSRKHFLKKAGLSPLETNLALAVLTAKILGVPQKEIDKVLKNFRGLAGRQEIIREFQNRIFINDTAATNPTAVLIGLQSLSLKYQRPIILIAGGQDKNLNYQKMAREINKRVKRLILLPGNATEKLKKNLNLKFREAGNMKEAVQKAYQQSNSGDLIILSPGAASFNLFENEFDRGAQFNQYVKTLY</sequence>
<dbReference type="GO" id="GO:0051301">
    <property type="term" value="P:cell division"/>
    <property type="evidence" value="ECO:0007669"/>
    <property type="project" value="UniProtKB-KW"/>
</dbReference>
<dbReference type="GO" id="GO:0005737">
    <property type="term" value="C:cytoplasm"/>
    <property type="evidence" value="ECO:0007669"/>
    <property type="project" value="UniProtKB-SubCell"/>
</dbReference>
<accession>A0A1F6C2S3</accession>
<evidence type="ECO:0000256" key="4">
    <source>
        <dbReference type="ARBA" id="ARBA00022598"/>
    </source>
</evidence>
<protein>
    <recommendedName>
        <fullName evidence="7">UDP-N-acetylmuramoylalanine--D-glutamate ligase</fullName>
        <ecNumber evidence="7">6.3.2.9</ecNumber>
    </recommendedName>
    <alternativeName>
        <fullName evidence="7">D-glutamic acid-adding enzyme</fullName>
    </alternativeName>
    <alternativeName>
        <fullName evidence="7">UDP-N-acetylmuramoyl-L-alanyl-D-glutamate synthetase</fullName>
    </alternativeName>
</protein>
<dbReference type="InterPro" id="IPR005762">
    <property type="entry name" value="MurD"/>
</dbReference>
<dbReference type="Gene3D" id="3.40.1190.10">
    <property type="entry name" value="Mur-like, catalytic domain"/>
    <property type="match status" value="1"/>
</dbReference>
<dbReference type="SUPFAM" id="SSF53244">
    <property type="entry name" value="MurD-like peptide ligases, peptide-binding domain"/>
    <property type="match status" value="1"/>
</dbReference>
<evidence type="ECO:0000313" key="10">
    <source>
        <dbReference type="EMBL" id="OGG43087.1"/>
    </source>
</evidence>
<dbReference type="AlphaFoldDB" id="A0A1F6C2S3"/>
<dbReference type="STRING" id="1798473.A3G50_02105"/>
<dbReference type="Pfam" id="PF02875">
    <property type="entry name" value="Mur_ligase_C"/>
    <property type="match status" value="1"/>
</dbReference>
<evidence type="ECO:0000256" key="5">
    <source>
        <dbReference type="ARBA" id="ARBA00022741"/>
    </source>
</evidence>
<comment type="similarity">
    <text evidence="7">Belongs to the MurCDEF family.</text>
</comment>
<keyword evidence="7" id="KW-0133">Cell shape</keyword>
<dbReference type="InterPro" id="IPR004101">
    <property type="entry name" value="Mur_ligase_C"/>
</dbReference>
<evidence type="ECO:0000259" key="9">
    <source>
        <dbReference type="Pfam" id="PF08245"/>
    </source>
</evidence>
<dbReference type="Gene3D" id="3.40.50.720">
    <property type="entry name" value="NAD(P)-binding Rossmann-like Domain"/>
    <property type="match status" value="1"/>
</dbReference>
<dbReference type="EMBL" id="MFKM01000026">
    <property type="protein sequence ID" value="OGG43087.1"/>
    <property type="molecule type" value="Genomic_DNA"/>
</dbReference>
<dbReference type="Gene3D" id="3.90.190.20">
    <property type="entry name" value="Mur ligase, C-terminal domain"/>
    <property type="match status" value="1"/>
</dbReference>
<dbReference type="GO" id="GO:0008360">
    <property type="term" value="P:regulation of cell shape"/>
    <property type="evidence" value="ECO:0007669"/>
    <property type="project" value="UniProtKB-KW"/>
</dbReference>